<dbReference type="AlphaFoldDB" id="A0AAV4Y552"/>
<proteinExistence type="predicted"/>
<keyword evidence="2" id="KW-1185">Reference proteome</keyword>
<name>A0AAV4Y552_CAEEX</name>
<sequence length="71" mass="7990">MTRDTSIGQKDDKPISHFYGPLSTITNPYTVPSSKLVRSIPQIMIDLGIEWRVDRIHQGCVPPAVWAGNKR</sequence>
<accession>A0AAV4Y552</accession>
<protein>
    <submittedName>
        <fullName evidence="1">Uncharacterized protein</fullName>
    </submittedName>
</protein>
<evidence type="ECO:0000313" key="1">
    <source>
        <dbReference type="EMBL" id="GIZ02581.1"/>
    </source>
</evidence>
<dbReference type="EMBL" id="BPLR01018829">
    <property type="protein sequence ID" value="GIZ02581.1"/>
    <property type="molecule type" value="Genomic_DNA"/>
</dbReference>
<reference evidence="1 2" key="1">
    <citation type="submission" date="2021-06" db="EMBL/GenBank/DDBJ databases">
        <title>Caerostris extrusa draft genome.</title>
        <authorList>
            <person name="Kono N."/>
            <person name="Arakawa K."/>
        </authorList>
    </citation>
    <scope>NUCLEOTIDE SEQUENCE [LARGE SCALE GENOMIC DNA]</scope>
</reference>
<gene>
    <name evidence="1" type="ORF">CEXT_42071</name>
</gene>
<evidence type="ECO:0000313" key="2">
    <source>
        <dbReference type="Proteomes" id="UP001054945"/>
    </source>
</evidence>
<organism evidence="1 2">
    <name type="scientific">Caerostris extrusa</name>
    <name type="common">Bark spider</name>
    <name type="synonym">Caerostris bankana</name>
    <dbReference type="NCBI Taxonomy" id="172846"/>
    <lineage>
        <taxon>Eukaryota</taxon>
        <taxon>Metazoa</taxon>
        <taxon>Ecdysozoa</taxon>
        <taxon>Arthropoda</taxon>
        <taxon>Chelicerata</taxon>
        <taxon>Arachnida</taxon>
        <taxon>Araneae</taxon>
        <taxon>Araneomorphae</taxon>
        <taxon>Entelegynae</taxon>
        <taxon>Araneoidea</taxon>
        <taxon>Araneidae</taxon>
        <taxon>Caerostris</taxon>
    </lineage>
</organism>
<comment type="caution">
    <text evidence="1">The sequence shown here is derived from an EMBL/GenBank/DDBJ whole genome shotgun (WGS) entry which is preliminary data.</text>
</comment>
<dbReference type="Proteomes" id="UP001054945">
    <property type="component" value="Unassembled WGS sequence"/>
</dbReference>